<dbReference type="RefSeq" id="WP_246388129.1">
    <property type="nucleotide sequence ID" value="NZ_JACHGO010000007.1"/>
</dbReference>
<evidence type="ECO:0008006" key="4">
    <source>
        <dbReference type="Google" id="ProtNLM"/>
    </source>
</evidence>
<keyword evidence="1" id="KW-1133">Transmembrane helix</keyword>
<protein>
    <recommendedName>
        <fullName evidence="4">Alpha/beta hydrolase</fullName>
    </recommendedName>
</protein>
<gene>
    <name evidence="2" type="ORF">HNQ38_002446</name>
</gene>
<name>A0A7W8FGZ5_9BACT</name>
<dbReference type="AlphaFoldDB" id="A0A7W8FGZ5"/>
<feature type="transmembrane region" description="Helical" evidence="1">
    <location>
        <begin position="23"/>
        <end position="43"/>
    </location>
</feature>
<evidence type="ECO:0000256" key="1">
    <source>
        <dbReference type="SAM" id="Phobius"/>
    </source>
</evidence>
<accession>A0A7W8FGZ5</accession>
<keyword evidence="1" id="KW-0812">Transmembrane</keyword>
<dbReference type="InterPro" id="IPR029058">
    <property type="entry name" value="AB_hydrolase_fold"/>
</dbReference>
<proteinExistence type="predicted"/>
<dbReference type="EMBL" id="JACHGO010000007">
    <property type="protein sequence ID" value="MBB5144335.1"/>
    <property type="molecule type" value="Genomic_DNA"/>
</dbReference>
<dbReference type="SUPFAM" id="SSF53474">
    <property type="entry name" value="alpha/beta-Hydrolases"/>
    <property type="match status" value="1"/>
</dbReference>
<comment type="caution">
    <text evidence="2">The sequence shown here is derived from an EMBL/GenBank/DDBJ whole genome shotgun (WGS) entry which is preliminary data.</text>
</comment>
<sequence length="295" mass="32182">MAVVDIFPYGGKGSTVKTGNRHAGISLSAVLAVILCFLSACAVSPRLKARALAQQYGFTERLFPTQAFTLHGMYRPGFSPQPEILRVYIEGDGHAWKSRTRPSSDPTPLNPVALRLAMYDTGPDPVLYLVRPCQYVQGEDRWYCTKRYWTSARLGQEVIDSLDAAISQAKAACGAEKVVLVGFSGGGGAAALLAAKRQDVVFLGTIAGNLDTEAWTQLQGVSPLAESLNPIKVASSLWLLSQRHLSSREDTIIPPEISETFCRAARQPESCVVISGVTHGGPWQEYWSYDYQLEK</sequence>
<organism evidence="2 3">
    <name type="scientific">Desulfovibrio intestinalis</name>
    <dbReference type="NCBI Taxonomy" id="58621"/>
    <lineage>
        <taxon>Bacteria</taxon>
        <taxon>Pseudomonadati</taxon>
        <taxon>Thermodesulfobacteriota</taxon>
        <taxon>Desulfovibrionia</taxon>
        <taxon>Desulfovibrionales</taxon>
        <taxon>Desulfovibrionaceae</taxon>
        <taxon>Desulfovibrio</taxon>
    </lineage>
</organism>
<dbReference type="Gene3D" id="3.40.50.1820">
    <property type="entry name" value="alpha/beta hydrolase"/>
    <property type="match status" value="1"/>
</dbReference>
<reference evidence="2 3" key="1">
    <citation type="submission" date="2020-08" db="EMBL/GenBank/DDBJ databases">
        <title>Genomic Encyclopedia of Type Strains, Phase IV (KMG-IV): sequencing the most valuable type-strain genomes for metagenomic binning, comparative biology and taxonomic classification.</title>
        <authorList>
            <person name="Goeker M."/>
        </authorList>
    </citation>
    <scope>NUCLEOTIDE SEQUENCE [LARGE SCALE GENOMIC DNA]</scope>
    <source>
        <strain evidence="2 3">DSM 11275</strain>
    </source>
</reference>
<evidence type="ECO:0000313" key="2">
    <source>
        <dbReference type="EMBL" id="MBB5144335.1"/>
    </source>
</evidence>
<keyword evidence="1" id="KW-0472">Membrane</keyword>
<dbReference type="Proteomes" id="UP000539075">
    <property type="component" value="Unassembled WGS sequence"/>
</dbReference>
<keyword evidence="3" id="KW-1185">Reference proteome</keyword>
<evidence type="ECO:0000313" key="3">
    <source>
        <dbReference type="Proteomes" id="UP000539075"/>
    </source>
</evidence>